<evidence type="ECO:0000313" key="3">
    <source>
        <dbReference type="EMBL" id="PZN75998.1"/>
    </source>
</evidence>
<gene>
    <name evidence="3" type="ORF">DM484_17450</name>
</gene>
<dbReference type="EMBL" id="QJPH01000369">
    <property type="protein sequence ID" value="PZN75998.1"/>
    <property type="molecule type" value="Genomic_DNA"/>
</dbReference>
<name>A0A2W4R7J1_9GAMM</name>
<organism evidence="3 4">
    <name type="scientific">Candidatus Methylumidiphilus alinenensis</name>
    <dbReference type="NCBI Taxonomy" id="2202197"/>
    <lineage>
        <taxon>Bacteria</taxon>
        <taxon>Pseudomonadati</taxon>
        <taxon>Pseudomonadota</taxon>
        <taxon>Gammaproteobacteria</taxon>
        <taxon>Methylococcales</taxon>
        <taxon>Candidatus Methylumidiphilus</taxon>
    </lineage>
</organism>
<comment type="caution">
    <text evidence="3">The sequence shown here is derived from an EMBL/GenBank/DDBJ whole genome shotgun (WGS) entry which is preliminary data.</text>
</comment>
<feature type="compositionally biased region" description="Basic and acidic residues" evidence="2">
    <location>
        <begin position="200"/>
        <end position="211"/>
    </location>
</feature>
<sequence length="236" mass="24598">MSPQERDQLTLFLKQLGEARVGGKDAEADKLISATVSKQPDAAYLLVQRSMLVEHALNVAKAQIAELQNQLQSLQATNRPSGFLGGGNPWAQSLDGGSNAGGVPGAGSYQVPRPAPGVYANPTAPTQGSFLGGGGGSFLGNMATTAAGVVAGGFLFQGLESLLGHHQSPSSPWGGSTGEGEQVSEQTTINNYYDTPPDSEQARNDDWSRPDDNDDVFADNNDTDPGFDSGDDSSWV</sequence>
<proteinExistence type="predicted"/>
<feature type="compositionally biased region" description="Polar residues" evidence="2">
    <location>
        <begin position="183"/>
        <end position="193"/>
    </location>
</feature>
<keyword evidence="1" id="KW-0175">Coiled coil</keyword>
<dbReference type="AlphaFoldDB" id="A0A2W4R7J1"/>
<evidence type="ECO:0000313" key="4">
    <source>
        <dbReference type="Proteomes" id="UP000249396"/>
    </source>
</evidence>
<protein>
    <submittedName>
        <fullName evidence="3">DUF2076 domain-containing protein</fullName>
    </submittedName>
</protein>
<dbReference type="Proteomes" id="UP000249396">
    <property type="component" value="Unassembled WGS sequence"/>
</dbReference>
<feature type="region of interest" description="Disordered" evidence="2">
    <location>
        <begin position="165"/>
        <end position="236"/>
    </location>
</feature>
<feature type="coiled-coil region" evidence="1">
    <location>
        <begin position="50"/>
        <end position="77"/>
    </location>
</feature>
<dbReference type="InterPro" id="IPR018648">
    <property type="entry name" value="DUF2076"/>
</dbReference>
<dbReference type="Pfam" id="PF09849">
    <property type="entry name" value="DUF2076"/>
    <property type="match status" value="1"/>
</dbReference>
<evidence type="ECO:0000256" key="1">
    <source>
        <dbReference type="SAM" id="Coils"/>
    </source>
</evidence>
<evidence type="ECO:0000256" key="2">
    <source>
        <dbReference type="SAM" id="MobiDB-lite"/>
    </source>
</evidence>
<reference evidence="3 4" key="1">
    <citation type="journal article" date="2018" name="Aquat. Microb. Ecol.">
        <title>Gammaproteobacterial methanotrophs dominate.</title>
        <authorList>
            <person name="Rissanen A.J."/>
            <person name="Saarenheimo J."/>
            <person name="Tiirola M."/>
            <person name="Peura S."/>
            <person name="Aalto S.L."/>
            <person name="Karvinen A."/>
            <person name="Nykanen H."/>
        </authorList>
    </citation>
    <scope>NUCLEOTIDE SEQUENCE [LARGE SCALE GENOMIC DNA]</scope>
    <source>
        <strain evidence="3">AMbin10</strain>
    </source>
</reference>
<accession>A0A2W4R7J1</accession>